<dbReference type="Proteomes" id="UP001152795">
    <property type="component" value="Unassembled WGS sequence"/>
</dbReference>
<dbReference type="InterPro" id="IPR051852">
    <property type="entry name" value="Alpha-type_PK"/>
</dbReference>
<accession>A0A7D9DGI3</accession>
<proteinExistence type="predicted"/>
<dbReference type="AlphaFoldDB" id="A0A7D9DGI3"/>
<evidence type="ECO:0000256" key="1">
    <source>
        <dbReference type="ARBA" id="ARBA00022527"/>
    </source>
</evidence>
<reference evidence="6" key="1">
    <citation type="submission" date="2020-04" db="EMBL/GenBank/DDBJ databases">
        <authorList>
            <person name="Alioto T."/>
            <person name="Alioto T."/>
            <person name="Gomez Garrido J."/>
        </authorList>
    </citation>
    <scope>NUCLEOTIDE SEQUENCE</scope>
    <source>
        <strain evidence="6">A484AB</strain>
    </source>
</reference>
<evidence type="ECO:0000313" key="6">
    <source>
        <dbReference type="EMBL" id="CAB3982790.1"/>
    </source>
</evidence>
<keyword evidence="4" id="KW-0418">Kinase</keyword>
<dbReference type="GO" id="GO:0005524">
    <property type="term" value="F:ATP binding"/>
    <property type="evidence" value="ECO:0007669"/>
    <property type="project" value="UniProtKB-KW"/>
</dbReference>
<dbReference type="SMART" id="SM00811">
    <property type="entry name" value="Alpha_kinase"/>
    <property type="match status" value="1"/>
</dbReference>
<dbReference type="InterPro" id="IPR011009">
    <property type="entry name" value="Kinase-like_dom_sf"/>
</dbReference>
<comment type="caution">
    <text evidence="6">The sequence shown here is derived from an EMBL/GenBank/DDBJ whole genome shotgun (WGS) entry which is preliminary data.</text>
</comment>
<dbReference type="Pfam" id="PF02816">
    <property type="entry name" value="Alpha_kinase"/>
    <property type="match status" value="1"/>
</dbReference>
<evidence type="ECO:0000256" key="3">
    <source>
        <dbReference type="ARBA" id="ARBA00022741"/>
    </source>
</evidence>
<name>A0A7D9DGI3_PARCT</name>
<dbReference type="GO" id="GO:1903013">
    <property type="term" value="P:response to differentiation-inducing factor 1"/>
    <property type="evidence" value="ECO:0007669"/>
    <property type="project" value="TreeGrafter"/>
</dbReference>
<keyword evidence="3" id="KW-0547">Nucleotide-binding</keyword>
<dbReference type="EMBL" id="CACRXK020000541">
    <property type="protein sequence ID" value="CAB3982790.1"/>
    <property type="molecule type" value="Genomic_DNA"/>
</dbReference>
<dbReference type="PROSITE" id="PS51158">
    <property type="entry name" value="ALPHA_KINASE"/>
    <property type="match status" value="1"/>
</dbReference>
<dbReference type="PANTHER" id="PTHR45992:SF2">
    <property type="entry name" value="EUKARYOTIC ELONGATION FACTOR 2 KINASE"/>
    <property type="match status" value="1"/>
</dbReference>
<dbReference type="InterPro" id="IPR004166">
    <property type="entry name" value="a-kinase_dom"/>
</dbReference>
<dbReference type="PANTHER" id="PTHR45992">
    <property type="entry name" value="EUKARYOTIC ELONGATION FACTOR 2 KINASE-RELATED"/>
    <property type="match status" value="1"/>
</dbReference>
<sequence length="173" mass="19785">MHLSSGLKGRFVLKKYKEDQVQSIIANFGSLEIHTRKVVQIPTLARHFMKCLSNEIPPDFGALFLYNKLYYGKLDEQCITIEQYLDGDFRKYINNTGEIIVSDGSDLSEMFSHYTYIKLGKRLMVLYIQGAGYSLCDPEIASAEFTDTDDNIFFCNGNLSHGAIYSFVSHHVW</sequence>
<keyword evidence="1" id="KW-0723">Serine/threonine-protein kinase</keyword>
<dbReference type="SUPFAM" id="SSF56112">
    <property type="entry name" value="Protein kinase-like (PK-like)"/>
    <property type="match status" value="1"/>
</dbReference>
<evidence type="ECO:0000256" key="2">
    <source>
        <dbReference type="ARBA" id="ARBA00022679"/>
    </source>
</evidence>
<gene>
    <name evidence="6" type="ORF">PACLA_8A005594</name>
</gene>
<evidence type="ECO:0000256" key="4">
    <source>
        <dbReference type="ARBA" id="ARBA00022777"/>
    </source>
</evidence>
<dbReference type="GO" id="GO:0031037">
    <property type="term" value="P:myosin II filament disassembly"/>
    <property type="evidence" value="ECO:0007669"/>
    <property type="project" value="TreeGrafter"/>
</dbReference>
<protein>
    <submittedName>
        <fullName evidence="6">Transient receptor potential cation channel subfamily M member 6</fullName>
    </submittedName>
</protein>
<evidence type="ECO:0000313" key="7">
    <source>
        <dbReference type="Proteomes" id="UP001152795"/>
    </source>
</evidence>
<organism evidence="6 7">
    <name type="scientific">Paramuricea clavata</name>
    <name type="common">Red gorgonian</name>
    <name type="synonym">Violescent sea-whip</name>
    <dbReference type="NCBI Taxonomy" id="317549"/>
    <lineage>
        <taxon>Eukaryota</taxon>
        <taxon>Metazoa</taxon>
        <taxon>Cnidaria</taxon>
        <taxon>Anthozoa</taxon>
        <taxon>Octocorallia</taxon>
        <taxon>Malacalcyonacea</taxon>
        <taxon>Plexauridae</taxon>
        <taxon>Paramuricea</taxon>
    </lineage>
</organism>
<dbReference type="GO" id="GO:0004674">
    <property type="term" value="F:protein serine/threonine kinase activity"/>
    <property type="evidence" value="ECO:0007669"/>
    <property type="project" value="UniProtKB-KW"/>
</dbReference>
<keyword evidence="7" id="KW-1185">Reference proteome</keyword>
<keyword evidence="6" id="KW-0675">Receptor</keyword>
<dbReference type="OrthoDB" id="301415at2759"/>
<evidence type="ECO:0000256" key="5">
    <source>
        <dbReference type="ARBA" id="ARBA00022840"/>
    </source>
</evidence>
<dbReference type="Gene3D" id="3.20.200.10">
    <property type="entry name" value="MHCK/EF2 kinase"/>
    <property type="match status" value="1"/>
</dbReference>
<keyword evidence="2" id="KW-0808">Transferase</keyword>
<keyword evidence="5" id="KW-0067">ATP-binding</keyword>